<evidence type="ECO:0000313" key="1">
    <source>
        <dbReference type="EMBL" id="PCH39056.1"/>
    </source>
</evidence>
<accession>A0A2H3JA26</accession>
<dbReference type="AlphaFoldDB" id="A0A2H3JA26"/>
<proteinExistence type="predicted"/>
<evidence type="ECO:0000313" key="2">
    <source>
        <dbReference type="Proteomes" id="UP000218811"/>
    </source>
</evidence>
<dbReference type="EMBL" id="KB467954">
    <property type="protein sequence ID" value="PCH39056.1"/>
    <property type="molecule type" value="Genomic_DNA"/>
</dbReference>
<reference evidence="1 2" key="1">
    <citation type="journal article" date="2012" name="Science">
        <title>The Paleozoic origin of enzymatic lignin decomposition reconstructed from 31 fungal genomes.</title>
        <authorList>
            <person name="Floudas D."/>
            <person name="Binder M."/>
            <person name="Riley R."/>
            <person name="Barry K."/>
            <person name="Blanchette R.A."/>
            <person name="Henrissat B."/>
            <person name="Martinez A.T."/>
            <person name="Otillar R."/>
            <person name="Spatafora J.W."/>
            <person name="Yadav J.S."/>
            <person name="Aerts A."/>
            <person name="Benoit I."/>
            <person name="Boyd A."/>
            <person name="Carlson A."/>
            <person name="Copeland A."/>
            <person name="Coutinho P.M."/>
            <person name="de Vries R.P."/>
            <person name="Ferreira P."/>
            <person name="Findley K."/>
            <person name="Foster B."/>
            <person name="Gaskell J."/>
            <person name="Glotzer D."/>
            <person name="Gorecki P."/>
            <person name="Heitman J."/>
            <person name="Hesse C."/>
            <person name="Hori C."/>
            <person name="Igarashi K."/>
            <person name="Jurgens J.A."/>
            <person name="Kallen N."/>
            <person name="Kersten P."/>
            <person name="Kohler A."/>
            <person name="Kuees U."/>
            <person name="Kumar T.K.A."/>
            <person name="Kuo A."/>
            <person name="LaButti K."/>
            <person name="Larrondo L.F."/>
            <person name="Lindquist E."/>
            <person name="Ling A."/>
            <person name="Lombard V."/>
            <person name="Lucas S."/>
            <person name="Lundell T."/>
            <person name="Martin R."/>
            <person name="McLaughlin D.J."/>
            <person name="Morgenstern I."/>
            <person name="Morin E."/>
            <person name="Murat C."/>
            <person name="Nagy L.G."/>
            <person name="Nolan M."/>
            <person name="Ohm R.A."/>
            <person name="Patyshakuliyeva A."/>
            <person name="Rokas A."/>
            <person name="Ruiz-Duenas F.J."/>
            <person name="Sabat G."/>
            <person name="Salamov A."/>
            <person name="Samejima M."/>
            <person name="Schmutz J."/>
            <person name="Slot J.C."/>
            <person name="St John F."/>
            <person name="Stenlid J."/>
            <person name="Sun H."/>
            <person name="Sun S."/>
            <person name="Syed K."/>
            <person name="Tsang A."/>
            <person name="Wiebenga A."/>
            <person name="Young D."/>
            <person name="Pisabarro A."/>
            <person name="Eastwood D.C."/>
            <person name="Martin F."/>
            <person name="Cullen D."/>
            <person name="Grigoriev I.V."/>
            <person name="Hibbett D.S."/>
        </authorList>
    </citation>
    <scope>NUCLEOTIDE SEQUENCE [LARGE SCALE GENOMIC DNA]</scope>
    <source>
        <strain evidence="1 2">MD-104</strain>
    </source>
</reference>
<keyword evidence="2" id="KW-1185">Reference proteome</keyword>
<protein>
    <submittedName>
        <fullName evidence="1">Uncharacterized protein</fullName>
    </submittedName>
</protein>
<dbReference type="Proteomes" id="UP000218811">
    <property type="component" value="Unassembled WGS sequence"/>
</dbReference>
<organism evidence="1 2">
    <name type="scientific">Wolfiporia cocos (strain MD-104)</name>
    <name type="common">Brown rot fungus</name>
    <dbReference type="NCBI Taxonomy" id="742152"/>
    <lineage>
        <taxon>Eukaryota</taxon>
        <taxon>Fungi</taxon>
        <taxon>Dikarya</taxon>
        <taxon>Basidiomycota</taxon>
        <taxon>Agaricomycotina</taxon>
        <taxon>Agaricomycetes</taxon>
        <taxon>Polyporales</taxon>
        <taxon>Phaeolaceae</taxon>
        <taxon>Wolfiporia</taxon>
    </lineage>
</organism>
<dbReference type="STRING" id="742152.A0A2H3JA26"/>
<name>A0A2H3JA26_WOLCO</name>
<dbReference type="OrthoDB" id="3267359at2759"/>
<sequence length="303" mass="32950">MKHELQMLNLRTGIECAIIGTRGDLDTYNSPYYYATSKRVADFFEATFKTNLADIGLRMEAYLISGIQGIVSNHVQELLDLKEQMAALILHKLNEAAKTKVPRMYYNNFKTSITAKYGVVCEGWLLSKFCCPSDVGSCTELMVLNHAFKSGSARFHAMGTEEFKKWQDKQFQAAIGGVENREDSGSDMSNLSNTILTPPSTLAPATLAPSTLAPQSSAPTMPLPTFVPPPTFVSPASALETPLYTLAPLPLTSNTLHLQQTGTLITITMDHNSEQQCSTPLTTNFINAVTAADGSGVLSNAKQ</sequence>
<gene>
    <name evidence="1" type="ORF">WOLCODRAFT_21329</name>
</gene>